<comment type="pathway">
    <text evidence="1 7">Cell wall biogenesis; peptidoglycan biosynthesis.</text>
</comment>
<dbReference type="Pfam" id="PF03734">
    <property type="entry name" value="YkuD"/>
    <property type="match status" value="1"/>
</dbReference>
<protein>
    <recommendedName>
        <fullName evidence="8">L,D-TPase catalytic domain-containing protein</fullName>
    </recommendedName>
</protein>
<reference evidence="10" key="1">
    <citation type="journal article" date="2019" name="Int. J. Syst. Evol. Microbiol.">
        <title>The Global Catalogue of Microorganisms (GCM) 10K type strain sequencing project: providing services to taxonomists for standard genome sequencing and annotation.</title>
        <authorList>
            <consortium name="The Broad Institute Genomics Platform"/>
            <consortium name="The Broad Institute Genome Sequencing Center for Infectious Disease"/>
            <person name="Wu L."/>
            <person name="Ma J."/>
        </authorList>
    </citation>
    <scope>NUCLEOTIDE SEQUENCE [LARGE SCALE GENOMIC DNA]</scope>
    <source>
        <strain evidence="10">JCM 11590</strain>
    </source>
</reference>
<evidence type="ECO:0000313" key="10">
    <source>
        <dbReference type="Proteomes" id="UP000633263"/>
    </source>
</evidence>
<feature type="active site" description="Proton donor/acceptor" evidence="7">
    <location>
        <position position="51"/>
    </location>
</feature>
<sequence>MVLDTEGTQLDPASVDWDNPRGILLREPPGPNNPLGRMVFRFDNPFAVFLHDTPSQALFARAVRNVSSGCVRVEQADELADYLFHTLDNHQRDRIQQRMDSGKTHEIRVENGPQVLLTYWTAEGTADGRLRFTPDPYGLDAPLIRAYHQATGLQ</sequence>
<evidence type="ECO:0000313" key="9">
    <source>
        <dbReference type="EMBL" id="GGI95776.1"/>
    </source>
</evidence>
<evidence type="ECO:0000259" key="8">
    <source>
        <dbReference type="PROSITE" id="PS52029"/>
    </source>
</evidence>
<evidence type="ECO:0000256" key="1">
    <source>
        <dbReference type="ARBA" id="ARBA00004752"/>
    </source>
</evidence>
<gene>
    <name evidence="9" type="ORF">GCM10009083_10370</name>
</gene>
<keyword evidence="5 7" id="KW-0573">Peptidoglycan synthesis</keyword>
<name>A0ABQ2CR19_9GAMM</name>
<dbReference type="InterPro" id="IPR052905">
    <property type="entry name" value="LD-transpeptidase_YkuD-like"/>
</dbReference>
<feature type="active site" description="Nucleophile" evidence="7">
    <location>
        <position position="70"/>
    </location>
</feature>
<dbReference type="Gene3D" id="2.40.440.10">
    <property type="entry name" value="L,D-transpeptidase catalytic domain-like"/>
    <property type="match status" value="1"/>
</dbReference>
<keyword evidence="3" id="KW-0808">Transferase</keyword>
<dbReference type="InterPro" id="IPR005490">
    <property type="entry name" value="LD_TPept_cat_dom"/>
</dbReference>
<dbReference type="SUPFAM" id="SSF141523">
    <property type="entry name" value="L,D-transpeptidase catalytic domain-like"/>
    <property type="match status" value="1"/>
</dbReference>
<evidence type="ECO:0000256" key="2">
    <source>
        <dbReference type="ARBA" id="ARBA00005992"/>
    </source>
</evidence>
<keyword evidence="10" id="KW-1185">Reference proteome</keyword>
<dbReference type="InterPro" id="IPR038063">
    <property type="entry name" value="Transpep_catalytic_dom"/>
</dbReference>
<evidence type="ECO:0000256" key="6">
    <source>
        <dbReference type="ARBA" id="ARBA00023316"/>
    </source>
</evidence>
<dbReference type="PROSITE" id="PS52029">
    <property type="entry name" value="LD_TPASE"/>
    <property type="match status" value="1"/>
</dbReference>
<accession>A0ABQ2CR19</accession>
<keyword evidence="6 7" id="KW-0961">Cell wall biogenesis/degradation</keyword>
<evidence type="ECO:0000256" key="5">
    <source>
        <dbReference type="ARBA" id="ARBA00022984"/>
    </source>
</evidence>
<feature type="domain" description="L,D-TPase catalytic" evidence="8">
    <location>
        <begin position="1"/>
        <end position="98"/>
    </location>
</feature>
<organism evidence="9 10">
    <name type="scientific">Halopseudomonas pertucinogena</name>
    <dbReference type="NCBI Taxonomy" id="86175"/>
    <lineage>
        <taxon>Bacteria</taxon>
        <taxon>Pseudomonadati</taxon>
        <taxon>Pseudomonadota</taxon>
        <taxon>Gammaproteobacteria</taxon>
        <taxon>Pseudomonadales</taxon>
        <taxon>Pseudomonadaceae</taxon>
        <taxon>Halopseudomonas</taxon>
    </lineage>
</organism>
<dbReference type="EMBL" id="BMNN01000001">
    <property type="protein sequence ID" value="GGI95776.1"/>
    <property type="molecule type" value="Genomic_DNA"/>
</dbReference>
<comment type="caution">
    <text evidence="9">The sequence shown here is derived from an EMBL/GenBank/DDBJ whole genome shotgun (WGS) entry which is preliminary data.</text>
</comment>
<evidence type="ECO:0000256" key="4">
    <source>
        <dbReference type="ARBA" id="ARBA00022960"/>
    </source>
</evidence>
<comment type="similarity">
    <text evidence="2">Belongs to the YkuD family.</text>
</comment>
<dbReference type="PANTHER" id="PTHR41533:SF2">
    <property type="entry name" value="BLR7131 PROTEIN"/>
    <property type="match status" value="1"/>
</dbReference>
<dbReference type="CDD" id="cd16913">
    <property type="entry name" value="YkuD_like"/>
    <property type="match status" value="1"/>
</dbReference>
<evidence type="ECO:0000256" key="7">
    <source>
        <dbReference type="PROSITE-ProRule" id="PRU01373"/>
    </source>
</evidence>
<keyword evidence="4 7" id="KW-0133">Cell shape</keyword>
<proteinExistence type="inferred from homology"/>
<evidence type="ECO:0000256" key="3">
    <source>
        <dbReference type="ARBA" id="ARBA00022679"/>
    </source>
</evidence>
<dbReference type="PANTHER" id="PTHR41533">
    <property type="entry name" value="L,D-TRANSPEPTIDASE HI_1667-RELATED"/>
    <property type="match status" value="1"/>
</dbReference>
<dbReference type="Proteomes" id="UP000633263">
    <property type="component" value="Unassembled WGS sequence"/>
</dbReference>